<accession>A0A9D4JVX7</accession>
<keyword evidence="2" id="KW-0677">Repeat</keyword>
<feature type="domain" description="C2H2-type" evidence="6">
    <location>
        <begin position="158"/>
        <end position="180"/>
    </location>
</feature>
<dbReference type="SMART" id="SM00355">
    <property type="entry name" value="ZnF_C2H2"/>
    <property type="match status" value="3"/>
</dbReference>
<dbReference type="InterPro" id="IPR013087">
    <property type="entry name" value="Znf_C2H2_type"/>
</dbReference>
<dbReference type="FunFam" id="3.30.160.60:FF:000624">
    <property type="entry name" value="zinc finger protein 697"/>
    <property type="match status" value="1"/>
</dbReference>
<evidence type="ECO:0000313" key="8">
    <source>
        <dbReference type="Proteomes" id="UP000828390"/>
    </source>
</evidence>
<dbReference type="PANTHER" id="PTHR23235">
    <property type="entry name" value="KRUEPPEL-LIKE TRANSCRIPTION FACTOR"/>
    <property type="match status" value="1"/>
</dbReference>
<dbReference type="Proteomes" id="UP000828390">
    <property type="component" value="Unassembled WGS sequence"/>
</dbReference>
<comment type="caution">
    <text evidence="7">The sequence shown here is derived from an EMBL/GenBank/DDBJ whole genome shotgun (WGS) entry which is preliminary data.</text>
</comment>
<evidence type="ECO:0000313" key="7">
    <source>
        <dbReference type="EMBL" id="KAH3822307.1"/>
    </source>
</evidence>
<dbReference type="PROSITE" id="PS50157">
    <property type="entry name" value="ZINC_FINGER_C2H2_2"/>
    <property type="match status" value="3"/>
</dbReference>
<dbReference type="GO" id="GO:0008270">
    <property type="term" value="F:zinc ion binding"/>
    <property type="evidence" value="ECO:0007669"/>
    <property type="project" value="UniProtKB-KW"/>
</dbReference>
<evidence type="ECO:0000259" key="6">
    <source>
        <dbReference type="PROSITE" id="PS50157"/>
    </source>
</evidence>
<dbReference type="AlphaFoldDB" id="A0A9D4JVX7"/>
<proteinExistence type="predicted"/>
<dbReference type="SUPFAM" id="SSF57667">
    <property type="entry name" value="beta-beta-alpha zinc fingers"/>
    <property type="match status" value="2"/>
</dbReference>
<keyword evidence="1" id="KW-0479">Metal-binding</keyword>
<keyword evidence="4" id="KW-0862">Zinc</keyword>
<reference evidence="7" key="1">
    <citation type="journal article" date="2019" name="bioRxiv">
        <title>The Genome of the Zebra Mussel, Dreissena polymorpha: A Resource for Invasive Species Research.</title>
        <authorList>
            <person name="McCartney M.A."/>
            <person name="Auch B."/>
            <person name="Kono T."/>
            <person name="Mallez S."/>
            <person name="Zhang Y."/>
            <person name="Obille A."/>
            <person name="Becker A."/>
            <person name="Abrahante J.E."/>
            <person name="Garbe J."/>
            <person name="Badalamenti J.P."/>
            <person name="Herman A."/>
            <person name="Mangelson H."/>
            <person name="Liachko I."/>
            <person name="Sullivan S."/>
            <person name="Sone E.D."/>
            <person name="Koren S."/>
            <person name="Silverstein K.A.T."/>
            <person name="Beckman K.B."/>
            <person name="Gohl D.M."/>
        </authorList>
    </citation>
    <scope>NUCLEOTIDE SEQUENCE</scope>
    <source>
        <strain evidence="7">Duluth1</strain>
        <tissue evidence="7">Whole animal</tissue>
    </source>
</reference>
<evidence type="ECO:0000256" key="2">
    <source>
        <dbReference type="ARBA" id="ARBA00022737"/>
    </source>
</evidence>
<dbReference type="Pfam" id="PF00096">
    <property type="entry name" value="zf-C2H2"/>
    <property type="match status" value="3"/>
</dbReference>
<dbReference type="GO" id="GO:0000978">
    <property type="term" value="F:RNA polymerase II cis-regulatory region sequence-specific DNA binding"/>
    <property type="evidence" value="ECO:0007669"/>
    <property type="project" value="TreeGrafter"/>
</dbReference>
<dbReference type="InterPro" id="IPR036236">
    <property type="entry name" value="Znf_C2H2_sf"/>
</dbReference>
<organism evidence="7 8">
    <name type="scientific">Dreissena polymorpha</name>
    <name type="common">Zebra mussel</name>
    <name type="synonym">Mytilus polymorpha</name>
    <dbReference type="NCBI Taxonomy" id="45954"/>
    <lineage>
        <taxon>Eukaryota</taxon>
        <taxon>Metazoa</taxon>
        <taxon>Spiralia</taxon>
        <taxon>Lophotrochozoa</taxon>
        <taxon>Mollusca</taxon>
        <taxon>Bivalvia</taxon>
        <taxon>Autobranchia</taxon>
        <taxon>Heteroconchia</taxon>
        <taxon>Euheterodonta</taxon>
        <taxon>Imparidentia</taxon>
        <taxon>Neoheterodontei</taxon>
        <taxon>Myida</taxon>
        <taxon>Dreissenoidea</taxon>
        <taxon>Dreissenidae</taxon>
        <taxon>Dreissena</taxon>
    </lineage>
</organism>
<sequence>MMFVMEMNQTCNSADGSVVCGLCFRKFSCKFSFIDHQIFCGPPQQPVFSGQSQSQSPDNQHRVIKEENKHGDGCSQALYSESVSKLYDASGTEISCETKVESMEPVVNVNPAGNTPVKKLPKTGGGYKAYPCDMCDRSYTRKDHLTRHKHIHTGVRDFRCEVCGKEFYRKDKLQRHERTHEKAPLVSCSICGKQFSRKEKLSQHEKTHELKLLQDNQPSVAMQGSNLTTGQVGQLQVGQVL</sequence>
<evidence type="ECO:0000256" key="5">
    <source>
        <dbReference type="PROSITE-ProRule" id="PRU00042"/>
    </source>
</evidence>
<dbReference type="FunFam" id="3.30.160.60:FF:000340">
    <property type="entry name" value="zinc finger protein 473 isoform X1"/>
    <property type="match status" value="1"/>
</dbReference>
<keyword evidence="3 5" id="KW-0863">Zinc-finger</keyword>
<dbReference type="PROSITE" id="PS00028">
    <property type="entry name" value="ZINC_FINGER_C2H2_1"/>
    <property type="match status" value="3"/>
</dbReference>
<keyword evidence="8" id="KW-1185">Reference proteome</keyword>
<dbReference type="Gene3D" id="3.30.160.60">
    <property type="entry name" value="Classic Zinc Finger"/>
    <property type="match status" value="3"/>
</dbReference>
<dbReference type="GO" id="GO:0000981">
    <property type="term" value="F:DNA-binding transcription factor activity, RNA polymerase II-specific"/>
    <property type="evidence" value="ECO:0007669"/>
    <property type="project" value="TreeGrafter"/>
</dbReference>
<evidence type="ECO:0000256" key="4">
    <source>
        <dbReference type="ARBA" id="ARBA00022833"/>
    </source>
</evidence>
<evidence type="ECO:0000256" key="3">
    <source>
        <dbReference type="ARBA" id="ARBA00022771"/>
    </source>
</evidence>
<evidence type="ECO:0000256" key="1">
    <source>
        <dbReference type="ARBA" id="ARBA00022723"/>
    </source>
</evidence>
<gene>
    <name evidence="7" type="ORF">DPMN_124083</name>
</gene>
<name>A0A9D4JVX7_DREPO</name>
<dbReference type="GO" id="GO:0005634">
    <property type="term" value="C:nucleus"/>
    <property type="evidence" value="ECO:0007669"/>
    <property type="project" value="UniProtKB-ARBA"/>
</dbReference>
<dbReference type="FunFam" id="3.30.160.60:FF:000446">
    <property type="entry name" value="Zinc finger protein"/>
    <property type="match status" value="1"/>
</dbReference>
<feature type="domain" description="C2H2-type" evidence="6">
    <location>
        <begin position="130"/>
        <end position="157"/>
    </location>
</feature>
<protein>
    <recommendedName>
        <fullName evidence="6">C2H2-type domain-containing protein</fullName>
    </recommendedName>
</protein>
<feature type="domain" description="C2H2-type" evidence="6">
    <location>
        <begin position="186"/>
        <end position="208"/>
    </location>
</feature>
<dbReference type="PANTHER" id="PTHR23235:SF120">
    <property type="entry name" value="KRUPPEL-LIKE FACTOR 15"/>
    <property type="match status" value="1"/>
</dbReference>
<dbReference type="EMBL" id="JAIWYP010000005">
    <property type="protein sequence ID" value="KAH3822307.1"/>
    <property type="molecule type" value="Genomic_DNA"/>
</dbReference>
<reference evidence="7" key="2">
    <citation type="submission" date="2020-11" db="EMBL/GenBank/DDBJ databases">
        <authorList>
            <person name="McCartney M.A."/>
            <person name="Auch B."/>
            <person name="Kono T."/>
            <person name="Mallez S."/>
            <person name="Becker A."/>
            <person name="Gohl D.M."/>
            <person name="Silverstein K.A.T."/>
            <person name="Koren S."/>
            <person name="Bechman K.B."/>
            <person name="Herman A."/>
            <person name="Abrahante J.E."/>
            <person name="Garbe J."/>
        </authorList>
    </citation>
    <scope>NUCLEOTIDE SEQUENCE</scope>
    <source>
        <strain evidence="7">Duluth1</strain>
        <tissue evidence="7">Whole animal</tissue>
    </source>
</reference>